<reference evidence="1 2" key="1">
    <citation type="journal article" date="2016" name="Nat. Commun.">
        <title>Thousands of microbial genomes shed light on interconnected biogeochemical processes in an aquifer system.</title>
        <authorList>
            <person name="Anantharaman K."/>
            <person name="Brown C.T."/>
            <person name="Hug L.A."/>
            <person name="Sharon I."/>
            <person name="Castelle C.J."/>
            <person name="Probst A.J."/>
            <person name="Thomas B.C."/>
            <person name="Singh A."/>
            <person name="Wilkins M.J."/>
            <person name="Karaoz U."/>
            <person name="Brodie E.L."/>
            <person name="Williams K.H."/>
            <person name="Hubbard S.S."/>
            <person name="Banfield J.F."/>
        </authorList>
    </citation>
    <scope>NUCLEOTIDE SEQUENCE [LARGE SCALE GENOMIC DNA]</scope>
</reference>
<sequence length="290" mass="32468">MNEVPRGPEGQETLPDTSKYQQILQRIEGVLAADSAEGDEQFVSERLAELTSQSQAREIGMMTNKFHKGFIHPDSGVRRTYIVDPVHIDDEGLYRELLGTFRELKKTPGWENRTLREIVPSAIQHTIGKYFGNAVADPDSEARNREFYLDKVSPEEGPRISIKDFRGQRMAVCVEKAAAAQNLLNFVGIESSLVMSSKCRIPEEGKEEGHAYNVFSTEKGNFIYDPANPRQQGDEEGRLVSIAPGMYRITREELEGLHEGKSVTVEHKDTVLGSDGAVVKEDMHNRVYAG</sequence>
<protein>
    <recommendedName>
        <fullName evidence="3">Transglutaminase-like domain-containing protein</fullName>
    </recommendedName>
</protein>
<gene>
    <name evidence="1" type="ORF">A3K06_00430</name>
</gene>
<organism evidence="1 2">
    <name type="scientific">Candidatus Doudnabacteria bacterium RIFCSPHIGHO2_01_52_17</name>
    <dbReference type="NCBI Taxonomy" id="1817820"/>
    <lineage>
        <taxon>Bacteria</taxon>
        <taxon>Candidatus Doudnaibacteriota</taxon>
    </lineage>
</organism>
<evidence type="ECO:0000313" key="1">
    <source>
        <dbReference type="EMBL" id="OGE74561.1"/>
    </source>
</evidence>
<name>A0A1F5NA52_9BACT</name>
<dbReference type="EMBL" id="MFEG01000058">
    <property type="protein sequence ID" value="OGE74561.1"/>
    <property type="molecule type" value="Genomic_DNA"/>
</dbReference>
<comment type="caution">
    <text evidence="1">The sequence shown here is derived from an EMBL/GenBank/DDBJ whole genome shotgun (WGS) entry which is preliminary data.</text>
</comment>
<dbReference type="AlphaFoldDB" id="A0A1F5NA52"/>
<proteinExistence type="predicted"/>
<accession>A0A1F5NA52</accession>
<evidence type="ECO:0008006" key="3">
    <source>
        <dbReference type="Google" id="ProtNLM"/>
    </source>
</evidence>
<evidence type="ECO:0000313" key="2">
    <source>
        <dbReference type="Proteomes" id="UP000176547"/>
    </source>
</evidence>
<dbReference type="Proteomes" id="UP000176547">
    <property type="component" value="Unassembled WGS sequence"/>
</dbReference>